<evidence type="ECO:0000313" key="6">
    <source>
        <dbReference type="EMBL" id="CAB3369910.1"/>
    </source>
</evidence>
<feature type="compositionally biased region" description="Basic and acidic residues" evidence="5">
    <location>
        <begin position="565"/>
        <end position="586"/>
    </location>
</feature>
<evidence type="ECO:0000256" key="4">
    <source>
        <dbReference type="ARBA" id="ARBA00023242"/>
    </source>
</evidence>
<feature type="compositionally biased region" description="Basic residues" evidence="5">
    <location>
        <begin position="483"/>
        <end position="492"/>
    </location>
</feature>
<dbReference type="Pfam" id="PF04615">
    <property type="entry name" value="Utp14"/>
    <property type="match status" value="1"/>
</dbReference>
<evidence type="ECO:0000256" key="2">
    <source>
        <dbReference type="ARBA" id="ARBA00007774"/>
    </source>
</evidence>
<feature type="compositionally biased region" description="Basic and acidic residues" evidence="5">
    <location>
        <begin position="347"/>
        <end position="356"/>
    </location>
</feature>
<keyword evidence="4" id="KW-0539">Nucleus</keyword>
<feature type="region of interest" description="Disordered" evidence="5">
    <location>
        <begin position="461"/>
        <end position="503"/>
    </location>
</feature>
<feature type="compositionally biased region" description="Basic and acidic residues" evidence="5">
    <location>
        <begin position="405"/>
        <end position="420"/>
    </location>
</feature>
<proteinExistence type="inferred from homology"/>
<sequence>MLDFSCSCSTPSSSSNTCSQSLGYYNSWHFQHSLVHFHFDLTMELDQERISDDSDGENDARSHSQLVSAITKIDFGNKFDGALRKDPANASEFDQLKSKKTKKAKKDLTIKALKSAKTISLRQNQSQKKISTVAKPQEKIFVEKLKRSEGYIKVTNELSKWDNVVESNRVADQLEFPAFNKDLKVHETNIMTSITAPKTELEKKVYSMLEQNGYIAPKEEEPQVNTNQLTLEETMTKRRELADLKRKTNQYQRKVSLQNKIKSRNYRRIKRKDKMRQQIKEFESLKDKHPEEALKMLEAIDKTRVQERASLRHKNTGHWAKNQQIRAKYNKDIREVLAQQIQLSRELSQKVKRPDEESTDEGESEDEGAAAPHPDLDWEKEKQNPESGADVASFVSGYKKFWEEKNQKSAAKAKSDKEEMPEQPEAEENSASQEKLCVDVEEDEHLELMEDLLEVRKNQKEFEKNELGKNLRRKANVESVSKKEKKVKRQKKSAAAGSGSWLESEISVTDLFDKLEQKQEEAIEMSLKRLRSQVKEMENKEKDEEEADAPSNKKKKKKKGKNKSSKNEPKDVFGLKSLRQTEREVSKSSIENPITEGTDKQSSNVEKNDVLNSKVFKAAPNRFENIDPTKFLDPKPLKSSQGELVVIGGEDLDADPISQDQKAMLAELFADDDVIDDFQKEKQELNEASKPKEVDLTLPGWGEWGGSNLPVSTRKRKKFILKPKVELPRKDRNLRNVIIYEGKDSGINQHQVSELPYPFTSVKEFEASIRAPIGRNWVPETAHKKMIAPKIVTRAGQKIEPMTIDVLLKEAKEEEKMKIKTKPK</sequence>
<feature type="compositionally biased region" description="Acidic residues" evidence="5">
    <location>
        <begin position="357"/>
        <end position="368"/>
    </location>
</feature>
<dbReference type="PANTHER" id="PTHR14150:SF12">
    <property type="entry name" value="U3 SMALL NUCLEOLAR RNA-ASSOCIATED PROTEIN 14 HOMOLOG A"/>
    <property type="match status" value="1"/>
</dbReference>
<organism evidence="6 7">
    <name type="scientific">Cloeon dipterum</name>
    <dbReference type="NCBI Taxonomy" id="197152"/>
    <lineage>
        <taxon>Eukaryota</taxon>
        <taxon>Metazoa</taxon>
        <taxon>Ecdysozoa</taxon>
        <taxon>Arthropoda</taxon>
        <taxon>Hexapoda</taxon>
        <taxon>Insecta</taxon>
        <taxon>Pterygota</taxon>
        <taxon>Palaeoptera</taxon>
        <taxon>Ephemeroptera</taxon>
        <taxon>Pisciforma</taxon>
        <taxon>Baetidae</taxon>
        <taxon>Cloeon</taxon>
    </lineage>
</organism>
<evidence type="ECO:0000256" key="3">
    <source>
        <dbReference type="ARBA" id="ARBA00022553"/>
    </source>
</evidence>
<dbReference type="GO" id="GO:0032040">
    <property type="term" value="C:small-subunit processome"/>
    <property type="evidence" value="ECO:0007669"/>
    <property type="project" value="InterPro"/>
</dbReference>
<comment type="similarity">
    <text evidence="2">Belongs to the UTP14 family.</text>
</comment>
<keyword evidence="7" id="KW-1185">Reference proteome</keyword>
<evidence type="ECO:0000256" key="1">
    <source>
        <dbReference type="ARBA" id="ARBA00004604"/>
    </source>
</evidence>
<feature type="compositionally biased region" description="Basic residues" evidence="5">
    <location>
        <begin position="552"/>
        <end position="564"/>
    </location>
</feature>
<reference evidence="6 7" key="1">
    <citation type="submission" date="2020-04" db="EMBL/GenBank/DDBJ databases">
        <authorList>
            <person name="Alioto T."/>
            <person name="Alioto T."/>
            <person name="Gomez Garrido J."/>
        </authorList>
    </citation>
    <scope>NUCLEOTIDE SEQUENCE [LARGE SCALE GENOMIC DNA]</scope>
</reference>
<name>A0A8S1CX97_9INSE</name>
<evidence type="ECO:0000313" key="7">
    <source>
        <dbReference type="Proteomes" id="UP000494165"/>
    </source>
</evidence>
<evidence type="ECO:0008006" key="8">
    <source>
        <dbReference type="Google" id="ProtNLM"/>
    </source>
</evidence>
<dbReference type="EMBL" id="CADEPI010000048">
    <property type="protein sequence ID" value="CAB3369910.1"/>
    <property type="molecule type" value="Genomic_DNA"/>
</dbReference>
<accession>A0A8S1CX97</accession>
<evidence type="ECO:0000256" key="5">
    <source>
        <dbReference type="SAM" id="MobiDB-lite"/>
    </source>
</evidence>
<feature type="region of interest" description="Disordered" evidence="5">
    <location>
        <begin position="346"/>
        <end position="391"/>
    </location>
</feature>
<feature type="compositionally biased region" description="Basic and acidic residues" evidence="5">
    <location>
        <begin position="374"/>
        <end position="384"/>
    </location>
</feature>
<keyword evidence="3" id="KW-0597">Phosphoprotein</keyword>
<comment type="caution">
    <text evidence="6">The sequence shown here is derived from an EMBL/GenBank/DDBJ whole genome shotgun (WGS) entry which is preliminary data.</text>
</comment>
<dbReference type="PANTHER" id="PTHR14150">
    <property type="entry name" value="U3 SMALL NUCLEOLAR RNA-ASSOCIATED PROTEIN 14"/>
    <property type="match status" value="1"/>
</dbReference>
<feature type="region of interest" description="Disordered" evidence="5">
    <location>
        <begin position="405"/>
        <end position="437"/>
    </location>
</feature>
<dbReference type="Proteomes" id="UP000494165">
    <property type="component" value="Unassembled WGS sequence"/>
</dbReference>
<dbReference type="InterPro" id="IPR006709">
    <property type="entry name" value="SSU_processome_Utp14"/>
</dbReference>
<dbReference type="GO" id="GO:0006364">
    <property type="term" value="P:rRNA processing"/>
    <property type="evidence" value="ECO:0007669"/>
    <property type="project" value="InterPro"/>
</dbReference>
<dbReference type="OrthoDB" id="277439at2759"/>
<protein>
    <recommendedName>
        <fullName evidence="8">U3 small nucleolar RNA-associated protein 14 homolog A</fullName>
    </recommendedName>
</protein>
<gene>
    <name evidence="6" type="ORF">CLODIP_2_CD14123</name>
</gene>
<feature type="region of interest" description="Disordered" evidence="5">
    <location>
        <begin position="534"/>
        <end position="607"/>
    </location>
</feature>
<comment type="subcellular location">
    <subcellularLocation>
        <location evidence="1">Nucleus</location>
        <location evidence="1">Nucleolus</location>
    </subcellularLocation>
</comment>
<dbReference type="AlphaFoldDB" id="A0A8S1CX97"/>